<accession>A0AA40A749</accession>
<keyword evidence="1" id="KW-1133">Transmembrane helix</keyword>
<evidence type="ECO:0000256" key="1">
    <source>
        <dbReference type="SAM" id="Phobius"/>
    </source>
</evidence>
<keyword evidence="1" id="KW-0472">Membrane</keyword>
<feature type="transmembrane region" description="Helical" evidence="1">
    <location>
        <begin position="68"/>
        <end position="88"/>
    </location>
</feature>
<keyword evidence="1" id="KW-0812">Transmembrane</keyword>
<name>A0AA40A749_9PEZI</name>
<protein>
    <submittedName>
        <fullName evidence="2">Uncharacterized protein</fullName>
    </submittedName>
</protein>
<dbReference type="AlphaFoldDB" id="A0AA40A749"/>
<evidence type="ECO:0000313" key="2">
    <source>
        <dbReference type="EMBL" id="KAK0710552.1"/>
    </source>
</evidence>
<evidence type="ECO:0000313" key="3">
    <source>
        <dbReference type="Proteomes" id="UP001172159"/>
    </source>
</evidence>
<gene>
    <name evidence="2" type="ORF">B0T21DRAFT_352738</name>
</gene>
<organism evidence="2 3">
    <name type="scientific">Apiosordaria backusii</name>
    <dbReference type="NCBI Taxonomy" id="314023"/>
    <lineage>
        <taxon>Eukaryota</taxon>
        <taxon>Fungi</taxon>
        <taxon>Dikarya</taxon>
        <taxon>Ascomycota</taxon>
        <taxon>Pezizomycotina</taxon>
        <taxon>Sordariomycetes</taxon>
        <taxon>Sordariomycetidae</taxon>
        <taxon>Sordariales</taxon>
        <taxon>Lasiosphaeriaceae</taxon>
        <taxon>Apiosordaria</taxon>
    </lineage>
</organism>
<comment type="caution">
    <text evidence="2">The sequence shown here is derived from an EMBL/GenBank/DDBJ whole genome shotgun (WGS) entry which is preliminary data.</text>
</comment>
<reference evidence="2" key="1">
    <citation type="submission" date="2023-06" db="EMBL/GenBank/DDBJ databases">
        <title>Genome-scale phylogeny and comparative genomics of the fungal order Sordariales.</title>
        <authorList>
            <consortium name="Lawrence Berkeley National Laboratory"/>
            <person name="Hensen N."/>
            <person name="Bonometti L."/>
            <person name="Westerberg I."/>
            <person name="Brannstrom I.O."/>
            <person name="Guillou S."/>
            <person name="Cros-Aarteil S."/>
            <person name="Calhoun S."/>
            <person name="Haridas S."/>
            <person name="Kuo A."/>
            <person name="Mondo S."/>
            <person name="Pangilinan J."/>
            <person name="Riley R."/>
            <person name="Labutti K."/>
            <person name="Andreopoulos B."/>
            <person name="Lipzen A."/>
            <person name="Chen C."/>
            <person name="Yanf M."/>
            <person name="Daum C."/>
            <person name="Ng V."/>
            <person name="Clum A."/>
            <person name="Steindorff A."/>
            <person name="Ohm R."/>
            <person name="Martin F."/>
            <person name="Silar P."/>
            <person name="Natvig D."/>
            <person name="Lalanne C."/>
            <person name="Gautier V."/>
            <person name="Ament-Velasquez S.L."/>
            <person name="Kruys A."/>
            <person name="Hutchinson M.I."/>
            <person name="Powell A.J."/>
            <person name="Barry K."/>
            <person name="Miller A.N."/>
            <person name="Grigoriev I.V."/>
            <person name="Debuchy R."/>
            <person name="Gladieux P."/>
            <person name="Thoren M.H."/>
            <person name="Johannesson H."/>
        </authorList>
    </citation>
    <scope>NUCLEOTIDE SEQUENCE</scope>
    <source>
        <strain evidence="2">CBS 540.89</strain>
    </source>
</reference>
<dbReference type="Proteomes" id="UP001172159">
    <property type="component" value="Unassembled WGS sequence"/>
</dbReference>
<dbReference type="EMBL" id="JAUKTV010000017">
    <property type="protein sequence ID" value="KAK0710552.1"/>
    <property type="molecule type" value="Genomic_DNA"/>
</dbReference>
<sequence>MLTQKGCRQGTVLENLVLGFSLVFAPAAVWWKPGLVLDLWGAGSSCIMNLNNGNKAIILESVRPSLGYSWGANLSLGTGMPVAITYFTDSLHGPHSRKRLGRGAAAIVLAVILAVVLGSEMYDVSG</sequence>
<feature type="transmembrane region" description="Helical" evidence="1">
    <location>
        <begin position="100"/>
        <end position="119"/>
    </location>
</feature>
<feature type="transmembrane region" description="Helical" evidence="1">
    <location>
        <begin position="12"/>
        <end position="31"/>
    </location>
</feature>
<keyword evidence="3" id="KW-1185">Reference proteome</keyword>
<proteinExistence type="predicted"/>